<keyword evidence="2" id="KW-1133">Transmembrane helix</keyword>
<gene>
    <name evidence="3" type="ORF">B0T22DRAFT_389130</name>
</gene>
<keyword evidence="1" id="KW-0813">Transport</keyword>
<comment type="caution">
    <text evidence="3">The sequence shown here is derived from an EMBL/GenBank/DDBJ whole genome shotgun (WGS) entry which is preliminary data.</text>
</comment>
<proteinExistence type="predicted"/>
<dbReference type="PANTHER" id="PTHR31806:SF1">
    <property type="entry name" value="PURINE-CYTOSINE PERMEASE FCY2-RELATED"/>
    <property type="match status" value="1"/>
</dbReference>
<keyword evidence="4" id="KW-1185">Reference proteome</keyword>
<reference evidence="3" key="1">
    <citation type="journal article" date="2023" name="Mol. Phylogenet. Evol.">
        <title>Genome-scale phylogeny and comparative genomics of the fungal order Sordariales.</title>
        <authorList>
            <person name="Hensen N."/>
            <person name="Bonometti L."/>
            <person name="Westerberg I."/>
            <person name="Brannstrom I.O."/>
            <person name="Guillou S."/>
            <person name="Cros-Aarteil S."/>
            <person name="Calhoun S."/>
            <person name="Haridas S."/>
            <person name="Kuo A."/>
            <person name="Mondo S."/>
            <person name="Pangilinan J."/>
            <person name="Riley R."/>
            <person name="LaButti K."/>
            <person name="Andreopoulos B."/>
            <person name="Lipzen A."/>
            <person name="Chen C."/>
            <person name="Yan M."/>
            <person name="Daum C."/>
            <person name="Ng V."/>
            <person name="Clum A."/>
            <person name="Steindorff A."/>
            <person name="Ohm R.A."/>
            <person name="Martin F."/>
            <person name="Silar P."/>
            <person name="Natvig D.O."/>
            <person name="Lalanne C."/>
            <person name="Gautier V."/>
            <person name="Ament-Velasquez S.L."/>
            <person name="Kruys A."/>
            <person name="Hutchinson M.I."/>
            <person name="Powell A.J."/>
            <person name="Barry K."/>
            <person name="Miller A.N."/>
            <person name="Grigoriev I.V."/>
            <person name="Debuchy R."/>
            <person name="Gladieux P."/>
            <person name="Hiltunen Thoren M."/>
            <person name="Johannesson H."/>
        </authorList>
    </citation>
    <scope>NUCLEOTIDE SEQUENCE</scope>
    <source>
        <strain evidence="3">CBS 314.62</strain>
    </source>
</reference>
<sequence>HFIFRRGFGGYRPEDYNNPKALPPGNCGLGGICLGVMGAALGMSQVWYTGPIESYGGAEFGGDVGFELAFAFSAVSFIVMRPFEKRYFKAVM</sequence>
<keyword evidence="2" id="KW-0472">Membrane</keyword>
<name>A0AAE0WY92_9PEZI</name>
<protein>
    <submittedName>
        <fullName evidence="3">Uncharacterized protein</fullName>
    </submittedName>
</protein>
<feature type="non-terminal residue" evidence="3">
    <location>
        <position position="1"/>
    </location>
</feature>
<dbReference type="InterPro" id="IPR026030">
    <property type="entry name" value="Pur-cyt_permease_Fcy2/21/22"/>
</dbReference>
<dbReference type="EMBL" id="JAULSO010000034">
    <property type="protein sequence ID" value="KAK3680403.1"/>
    <property type="molecule type" value="Genomic_DNA"/>
</dbReference>
<dbReference type="PANTHER" id="PTHR31806">
    <property type="entry name" value="PURINE-CYTOSINE PERMEASE FCY2-RELATED"/>
    <property type="match status" value="1"/>
</dbReference>
<feature type="transmembrane region" description="Helical" evidence="2">
    <location>
        <begin position="21"/>
        <end position="44"/>
    </location>
</feature>
<accession>A0AAE0WY92</accession>
<dbReference type="GO" id="GO:0022857">
    <property type="term" value="F:transmembrane transporter activity"/>
    <property type="evidence" value="ECO:0007669"/>
    <property type="project" value="InterPro"/>
</dbReference>
<evidence type="ECO:0000256" key="2">
    <source>
        <dbReference type="SAM" id="Phobius"/>
    </source>
</evidence>
<dbReference type="GO" id="GO:0000329">
    <property type="term" value="C:fungal-type vacuole membrane"/>
    <property type="evidence" value="ECO:0007669"/>
    <property type="project" value="TreeGrafter"/>
</dbReference>
<evidence type="ECO:0000256" key="1">
    <source>
        <dbReference type="ARBA" id="ARBA00022448"/>
    </source>
</evidence>
<keyword evidence="2" id="KW-0812">Transmembrane</keyword>
<dbReference type="AlphaFoldDB" id="A0AAE0WY92"/>
<dbReference type="Proteomes" id="UP001270362">
    <property type="component" value="Unassembled WGS sequence"/>
</dbReference>
<evidence type="ECO:0000313" key="4">
    <source>
        <dbReference type="Proteomes" id="UP001270362"/>
    </source>
</evidence>
<dbReference type="GO" id="GO:0005886">
    <property type="term" value="C:plasma membrane"/>
    <property type="evidence" value="ECO:0007669"/>
    <property type="project" value="TreeGrafter"/>
</dbReference>
<reference evidence="3" key="2">
    <citation type="submission" date="2023-06" db="EMBL/GenBank/DDBJ databases">
        <authorList>
            <consortium name="Lawrence Berkeley National Laboratory"/>
            <person name="Haridas S."/>
            <person name="Hensen N."/>
            <person name="Bonometti L."/>
            <person name="Westerberg I."/>
            <person name="Brannstrom I.O."/>
            <person name="Guillou S."/>
            <person name="Cros-Aarteil S."/>
            <person name="Calhoun S."/>
            <person name="Kuo A."/>
            <person name="Mondo S."/>
            <person name="Pangilinan J."/>
            <person name="Riley R."/>
            <person name="Labutti K."/>
            <person name="Andreopoulos B."/>
            <person name="Lipzen A."/>
            <person name="Chen C."/>
            <person name="Yanf M."/>
            <person name="Daum C."/>
            <person name="Ng V."/>
            <person name="Clum A."/>
            <person name="Steindorff A."/>
            <person name="Ohm R."/>
            <person name="Martin F."/>
            <person name="Silar P."/>
            <person name="Natvig D."/>
            <person name="Lalanne C."/>
            <person name="Gautier V."/>
            <person name="Ament-Velasquez S.L."/>
            <person name="Kruys A."/>
            <person name="Hutchinson M.I."/>
            <person name="Powell A.J."/>
            <person name="Barry K."/>
            <person name="Miller A.N."/>
            <person name="Grigoriev I.V."/>
            <person name="Debuchy R."/>
            <person name="Gladieux P."/>
            <person name="Thoren M.H."/>
            <person name="Johannesson H."/>
        </authorList>
    </citation>
    <scope>NUCLEOTIDE SEQUENCE</scope>
    <source>
        <strain evidence="3">CBS 314.62</strain>
    </source>
</reference>
<evidence type="ECO:0000313" key="3">
    <source>
        <dbReference type="EMBL" id="KAK3680403.1"/>
    </source>
</evidence>
<organism evidence="3 4">
    <name type="scientific">Podospora appendiculata</name>
    <dbReference type="NCBI Taxonomy" id="314037"/>
    <lineage>
        <taxon>Eukaryota</taxon>
        <taxon>Fungi</taxon>
        <taxon>Dikarya</taxon>
        <taxon>Ascomycota</taxon>
        <taxon>Pezizomycotina</taxon>
        <taxon>Sordariomycetes</taxon>
        <taxon>Sordariomycetidae</taxon>
        <taxon>Sordariales</taxon>
        <taxon>Podosporaceae</taxon>
        <taxon>Podospora</taxon>
    </lineage>
</organism>
<feature type="transmembrane region" description="Helical" evidence="2">
    <location>
        <begin position="64"/>
        <end position="83"/>
    </location>
</feature>